<evidence type="ECO:0000313" key="2">
    <source>
        <dbReference type="Proteomes" id="UP000466997"/>
    </source>
</evidence>
<name>A0A7I7JI47_9MYCO</name>
<dbReference type="KEGG" id="mnm:MNVM_00800"/>
<organism evidence="1 2">
    <name type="scientific">Mycobacterium novum</name>
    <dbReference type="NCBI Taxonomy" id="2492438"/>
    <lineage>
        <taxon>Bacteria</taxon>
        <taxon>Bacillati</taxon>
        <taxon>Actinomycetota</taxon>
        <taxon>Actinomycetes</taxon>
        <taxon>Mycobacteriales</taxon>
        <taxon>Mycobacteriaceae</taxon>
        <taxon>Mycobacterium</taxon>
    </lineage>
</organism>
<accession>A0A7I7JI47</accession>
<dbReference type="AlphaFoldDB" id="A0A7I7JI47"/>
<proteinExistence type="predicted"/>
<gene>
    <name evidence="1" type="ORF">MNVM_00800</name>
</gene>
<evidence type="ECO:0000313" key="1">
    <source>
        <dbReference type="EMBL" id="BBX10999.1"/>
    </source>
</evidence>
<dbReference type="EMBL" id="AP022562">
    <property type="protein sequence ID" value="BBX10999.1"/>
    <property type="molecule type" value="Genomic_DNA"/>
</dbReference>
<sequence>MVVTPARPLWLYNCARQSPAMATLDSMRLRFFPFDDEAASSAVRDTLLDDVVLGEHLTDRKLAKAARKAAMRRRSWMADRR</sequence>
<reference evidence="1 2" key="1">
    <citation type="journal article" date="2019" name="Emerg. Microbes Infect.">
        <title>Comprehensive subspecies identification of 175 nontuberculous mycobacteria species based on 7547 genomic profiles.</title>
        <authorList>
            <person name="Matsumoto Y."/>
            <person name="Kinjo T."/>
            <person name="Motooka D."/>
            <person name="Nabeya D."/>
            <person name="Jung N."/>
            <person name="Uechi K."/>
            <person name="Horii T."/>
            <person name="Iida T."/>
            <person name="Fujita J."/>
            <person name="Nakamura S."/>
        </authorList>
    </citation>
    <scope>NUCLEOTIDE SEQUENCE [LARGE SCALE GENOMIC DNA]</scope>
    <source>
        <strain evidence="1 2">JCM 6391</strain>
    </source>
</reference>
<keyword evidence="2" id="KW-1185">Reference proteome</keyword>
<dbReference type="Proteomes" id="UP000466997">
    <property type="component" value="Chromosome"/>
</dbReference>
<protein>
    <submittedName>
        <fullName evidence="1">Uncharacterized protein</fullName>
    </submittedName>
</protein>